<keyword evidence="4 8" id="KW-0862">Zinc</keyword>
<evidence type="ECO:0000256" key="6">
    <source>
        <dbReference type="ARBA" id="ARBA00023157"/>
    </source>
</evidence>
<evidence type="ECO:0000256" key="1">
    <source>
        <dbReference type="ARBA" id="ARBA00022670"/>
    </source>
</evidence>
<keyword evidence="12" id="KW-1185">Reference proteome</keyword>
<keyword evidence="3" id="KW-0378">Hydrolase</keyword>
<gene>
    <name evidence="11" type="ORF">V1264_009421</name>
</gene>
<keyword evidence="7" id="KW-0325">Glycoprotein</keyword>
<dbReference type="InterPro" id="IPR024079">
    <property type="entry name" value="MetalloPept_cat_dom_sf"/>
</dbReference>
<dbReference type="Gene3D" id="3.40.1620.60">
    <property type="match status" value="1"/>
</dbReference>
<evidence type="ECO:0000256" key="7">
    <source>
        <dbReference type="ARBA" id="ARBA00023180"/>
    </source>
</evidence>
<feature type="active site" evidence="8">
    <location>
        <position position="270"/>
    </location>
</feature>
<protein>
    <recommendedName>
        <fullName evidence="10">Peptidase M12B domain-containing protein</fullName>
    </recommendedName>
</protein>
<evidence type="ECO:0000256" key="3">
    <source>
        <dbReference type="ARBA" id="ARBA00022801"/>
    </source>
</evidence>
<dbReference type="GO" id="GO:0006508">
    <property type="term" value="P:proteolysis"/>
    <property type="evidence" value="ECO:0007669"/>
    <property type="project" value="UniProtKB-KW"/>
</dbReference>
<sequence length="592" mass="63144">MCRMTNLGHSTFRALSMLTMTRERSISHVRPLLLLFPFLIGSCLLLTARCAADKSAENASRRFDIVSRLDEDARGNRDNDVVYIERRSDDNDEELAGLLHRARRQLATTQNEVELLIVLDDRAFQRFLGRNNNNDAAARTEVERYFAGIVKSVNERLAKFDAQTFSVRAILTKIVILTSAESGVTDNLDGNNDGIINADQALNNFNTLGISLEPVNPHDYTLLITGYDLRRASGANSVGITYQTGVCSQNKQGVMEEQGDEMISVTMAHEIGHTLGAVHDQQQNQCPDQFFVMGPASGAPDTRALAPNPWAFSSCSQTEMRIFLSSGFTNCLRSRQTTPGTELDLAALTVVPLGQQYNADRQCRQAFGPGSVFCRARYNDPVNFNFGDMCYKMWCSEPGINICRGTLPFFGTSCGDRRWCDQGRCVVAATAPPAVSPTCPQGDDPTANCSPASCLVEPLRCCRTCQPDPVLPLSVFGVQPTTPLLPTPDPNTPDRPATGSIFGVEPGTTPGPGPAPGVSIFGVQPGTATPGPIGPTLSIDGVTPVPTGPTAPPGPTTTPGVQVSVAGPAAATTTQGPTVSVPAAIPAGGGEA</sequence>
<keyword evidence="6" id="KW-1015">Disulfide bond</keyword>
<dbReference type="SUPFAM" id="SSF55486">
    <property type="entry name" value="Metalloproteases ('zincins'), catalytic domain"/>
    <property type="match status" value="1"/>
</dbReference>
<dbReference type="PROSITE" id="PS50215">
    <property type="entry name" value="ADAM_MEPRO"/>
    <property type="match status" value="1"/>
</dbReference>
<keyword evidence="2 8" id="KW-0479">Metal-binding</keyword>
<dbReference type="GO" id="GO:0004222">
    <property type="term" value="F:metalloendopeptidase activity"/>
    <property type="evidence" value="ECO:0007669"/>
    <property type="project" value="InterPro"/>
</dbReference>
<keyword evidence="1" id="KW-0645">Protease</keyword>
<accession>A0AAN9ARX3</accession>
<feature type="binding site" evidence="8">
    <location>
        <position position="273"/>
    </location>
    <ligand>
        <name>Zn(2+)</name>
        <dbReference type="ChEBI" id="CHEBI:29105"/>
        <note>catalytic</note>
    </ligand>
</feature>
<keyword evidence="5" id="KW-0482">Metalloprotease</keyword>
<dbReference type="GO" id="GO:0046872">
    <property type="term" value="F:metal ion binding"/>
    <property type="evidence" value="ECO:0007669"/>
    <property type="project" value="UniProtKB-KW"/>
</dbReference>
<dbReference type="PANTHER" id="PTHR11905">
    <property type="entry name" value="ADAM A DISINTEGRIN AND METALLOPROTEASE DOMAIN"/>
    <property type="match status" value="1"/>
</dbReference>
<feature type="region of interest" description="Disordered" evidence="9">
    <location>
        <begin position="569"/>
        <end position="592"/>
    </location>
</feature>
<dbReference type="PANTHER" id="PTHR11905:SF159">
    <property type="entry name" value="ADAM METALLOPROTEASE"/>
    <property type="match status" value="1"/>
</dbReference>
<evidence type="ECO:0000313" key="11">
    <source>
        <dbReference type="EMBL" id="KAK7091780.1"/>
    </source>
</evidence>
<name>A0AAN9ARX3_9CAEN</name>
<dbReference type="AlphaFoldDB" id="A0AAN9ARX3"/>
<evidence type="ECO:0000256" key="9">
    <source>
        <dbReference type="SAM" id="MobiDB-lite"/>
    </source>
</evidence>
<evidence type="ECO:0000313" key="12">
    <source>
        <dbReference type="Proteomes" id="UP001374579"/>
    </source>
</evidence>
<reference evidence="11 12" key="1">
    <citation type="submission" date="2024-02" db="EMBL/GenBank/DDBJ databases">
        <title>Chromosome-scale genome assembly of the rough periwinkle Littorina saxatilis.</title>
        <authorList>
            <person name="De Jode A."/>
            <person name="Faria R."/>
            <person name="Formenti G."/>
            <person name="Sims Y."/>
            <person name="Smith T.P."/>
            <person name="Tracey A."/>
            <person name="Wood J.M.D."/>
            <person name="Zagrodzka Z.B."/>
            <person name="Johannesson K."/>
            <person name="Butlin R.K."/>
            <person name="Leder E.H."/>
        </authorList>
    </citation>
    <scope>NUCLEOTIDE SEQUENCE [LARGE SCALE GENOMIC DNA]</scope>
    <source>
        <strain evidence="11">Snail1</strain>
        <tissue evidence="11">Muscle</tissue>
    </source>
</reference>
<evidence type="ECO:0000256" key="4">
    <source>
        <dbReference type="ARBA" id="ARBA00022833"/>
    </source>
</evidence>
<feature type="binding site" evidence="8">
    <location>
        <position position="279"/>
    </location>
    <ligand>
        <name>Zn(2+)</name>
        <dbReference type="ChEBI" id="CHEBI:29105"/>
        <note>catalytic</note>
    </ligand>
</feature>
<comment type="caution">
    <text evidence="11">The sequence shown here is derived from an EMBL/GenBank/DDBJ whole genome shotgun (WGS) entry which is preliminary data.</text>
</comment>
<dbReference type="InterPro" id="IPR041645">
    <property type="entry name" value="ADAMTS_CR_2"/>
</dbReference>
<feature type="compositionally biased region" description="Low complexity" evidence="9">
    <location>
        <begin position="569"/>
        <end position="578"/>
    </location>
</feature>
<dbReference type="Pfam" id="PF17771">
    <property type="entry name" value="ADAMTS_CR_2"/>
    <property type="match status" value="1"/>
</dbReference>
<dbReference type="EMBL" id="JBAMIC010000022">
    <property type="protein sequence ID" value="KAK7091780.1"/>
    <property type="molecule type" value="Genomic_DNA"/>
</dbReference>
<proteinExistence type="predicted"/>
<dbReference type="Proteomes" id="UP001374579">
    <property type="component" value="Unassembled WGS sequence"/>
</dbReference>
<dbReference type="Gene3D" id="3.40.390.10">
    <property type="entry name" value="Collagenase (Catalytic Domain)"/>
    <property type="match status" value="1"/>
</dbReference>
<evidence type="ECO:0000256" key="5">
    <source>
        <dbReference type="ARBA" id="ARBA00023049"/>
    </source>
</evidence>
<feature type="domain" description="Peptidase M12B" evidence="10">
    <location>
        <begin position="111"/>
        <end position="336"/>
    </location>
</feature>
<comment type="caution">
    <text evidence="8">Lacks conserved residue(s) required for the propagation of feature annotation.</text>
</comment>
<feature type="binding site" evidence="8">
    <location>
        <position position="269"/>
    </location>
    <ligand>
        <name>Zn(2+)</name>
        <dbReference type="ChEBI" id="CHEBI:29105"/>
        <note>catalytic</note>
    </ligand>
</feature>
<evidence type="ECO:0000256" key="8">
    <source>
        <dbReference type="PROSITE-ProRule" id="PRU00276"/>
    </source>
</evidence>
<dbReference type="Pfam" id="PF01421">
    <property type="entry name" value="Reprolysin"/>
    <property type="match status" value="1"/>
</dbReference>
<evidence type="ECO:0000259" key="10">
    <source>
        <dbReference type="PROSITE" id="PS50215"/>
    </source>
</evidence>
<organism evidence="11 12">
    <name type="scientific">Littorina saxatilis</name>
    <dbReference type="NCBI Taxonomy" id="31220"/>
    <lineage>
        <taxon>Eukaryota</taxon>
        <taxon>Metazoa</taxon>
        <taxon>Spiralia</taxon>
        <taxon>Lophotrochozoa</taxon>
        <taxon>Mollusca</taxon>
        <taxon>Gastropoda</taxon>
        <taxon>Caenogastropoda</taxon>
        <taxon>Littorinimorpha</taxon>
        <taxon>Littorinoidea</taxon>
        <taxon>Littorinidae</taxon>
        <taxon>Littorina</taxon>
    </lineage>
</organism>
<dbReference type="InterPro" id="IPR001590">
    <property type="entry name" value="Peptidase_M12B"/>
</dbReference>
<evidence type="ECO:0000256" key="2">
    <source>
        <dbReference type="ARBA" id="ARBA00022723"/>
    </source>
</evidence>